<dbReference type="SMART" id="SM00382">
    <property type="entry name" value="AAA"/>
    <property type="match status" value="1"/>
</dbReference>
<keyword evidence="3" id="KW-0547">Nucleotide-binding</keyword>
<evidence type="ECO:0000259" key="2">
    <source>
        <dbReference type="SMART" id="SM00382"/>
    </source>
</evidence>
<dbReference type="Proteomes" id="UP000322983">
    <property type="component" value="Chromosome"/>
</dbReference>
<name>A0A510DS83_9CREN</name>
<sequence length="522" mass="58649">MIEQARERASKNGEVVGLASRVIPLTHGDEEKEIRAEIPFETYLKKRFLVGSYLGISLPVSGTLILSRITAVERSDILALSKVPALTPVEDPSGMTTSLAVNLELLSEEVDGEVVPPSSPVDPQSPIFIPSTDFVKRMLGIPDQGVEIGKVMEGYKEMDVPVKLTHDITRHHVLVVGTTGAGKTNLLRVLLKRSQTPAVVFDIQGDYVKTAARIGGNVVLPLPREYATKVTDFVNLFLKRSNLKGSIKDVQDGKFIIEGEEGEFFLYLTGFQLRKTYNFLPEVSPFFTLQGAMFFKSISEECLSTVDKWEEECSELMDEMRIHKTTQDNIIRSVNLLKNTGVIDVKFKDSKSLLDEPKYEEIMNGKTVVDLRWALERGVSTATMSAFIIAQRIFEIVDKRYKSEGEETPYLMIFDEAHEYFPQSRKDDEKEGLERLINRIMRLGRVRGIGTILATHRPTDLNDLILTLANTKVVMRADEDALKKIGMEEFSSMLQASPAGYSIMRTFSLKVHDLIFRTVKDS</sequence>
<reference evidence="3 4" key="1">
    <citation type="journal article" date="2020" name="Int. J. Syst. Evol. Microbiol.">
        <title>Sulfuracidifex tepidarius gen. nov., sp. nov. and transfer of Sulfolobus metallicus Huber and Stetter 1992 to the genus Sulfuracidifex as Sulfuracidifex metallicus comb. nov.</title>
        <authorList>
            <person name="Itoh T."/>
            <person name="Miura T."/>
            <person name="Sakai H.D."/>
            <person name="Kato S."/>
            <person name="Ohkuma M."/>
            <person name="Takashina T."/>
        </authorList>
    </citation>
    <scope>NUCLEOTIDE SEQUENCE [LARGE SCALE GENOMIC DNA]</scope>
    <source>
        <strain evidence="3 4">IC-006</strain>
    </source>
</reference>
<dbReference type="Pfam" id="PF01935">
    <property type="entry name" value="DUF87"/>
    <property type="match status" value="1"/>
</dbReference>
<dbReference type="Gene3D" id="3.40.50.300">
    <property type="entry name" value="P-loop containing nucleotide triphosphate hydrolases"/>
    <property type="match status" value="2"/>
</dbReference>
<accession>A0A510DS83</accession>
<proteinExistence type="predicted"/>
<organism evidence="3 4">
    <name type="scientific">Sulfuracidifex tepidarius</name>
    <dbReference type="NCBI Taxonomy" id="1294262"/>
    <lineage>
        <taxon>Archaea</taxon>
        <taxon>Thermoproteota</taxon>
        <taxon>Thermoprotei</taxon>
        <taxon>Sulfolobales</taxon>
        <taxon>Sulfolobaceae</taxon>
        <taxon>Sulfuracidifex</taxon>
    </lineage>
</organism>
<keyword evidence="4" id="KW-1185">Reference proteome</keyword>
<dbReference type="PANTHER" id="PTHR30121">
    <property type="entry name" value="UNCHARACTERIZED PROTEIN YJGR-RELATED"/>
    <property type="match status" value="1"/>
</dbReference>
<feature type="domain" description="AAA+ ATPase" evidence="2">
    <location>
        <begin position="169"/>
        <end position="479"/>
    </location>
</feature>
<gene>
    <name evidence="3" type="ORF">IC006_0317</name>
</gene>
<dbReference type="PANTHER" id="PTHR30121:SF1">
    <property type="entry name" value="AAA+ ATPASE DOMAIN-CONTAINING PROTEIN"/>
    <property type="match status" value="1"/>
</dbReference>
<dbReference type="AlphaFoldDB" id="A0A510DS83"/>
<feature type="coiled-coil region" evidence="1">
    <location>
        <begin position="299"/>
        <end position="326"/>
    </location>
</feature>
<evidence type="ECO:0000313" key="3">
    <source>
        <dbReference type="EMBL" id="BBG23033.1"/>
    </source>
</evidence>
<dbReference type="InterPro" id="IPR002789">
    <property type="entry name" value="HerA_central"/>
</dbReference>
<keyword evidence="1" id="KW-0175">Coiled coil</keyword>
<dbReference type="InterPro" id="IPR027417">
    <property type="entry name" value="P-loop_NTPase"/>
</dbReference>
<dbReference type="SUPFAM" id="SSF52540">
    <property type="entry name" value="P-loop containing nucleoside triphosphate hydrolases"/>
    <property type="match status" value="1"/>
</dbReference>
<evidence type="ECO:0000256" key="1">
    <source>
        <dbReference type="SAM" id="Coils"/>
    </source>
</evidence>
<dbReference type="STRING" id="1294262.GCA_001316085_02801"/>
<evidence type="ECO:0000313" key="4">
    <source>
        <dbReference type="Proteomes" id="UP000322983"/>
    </source>
</evidence>
<dbReference type="InterPro" id="IPR051162">
    <property type="entry name" value="T4SS_component"/>
</dbReference>
<protein>
    <submittedName>
        <fullName evidence="3">DNA double-strand break repair helicase HerA</fullName>
    </submittedName>
</protein>
<dbReference type="InterPro" id="IPR003593">
    <property type="entry name" value="AAA+_ATPase"/>
</dbReference>
<keyword evidence="3" id="KW-0067">ATP-binding</keyword>
<keyword evidence="3" id="KW-0378">Hydrolase</keyword>
<dbReference type="OrthoDB" id="10575at2157"/>
<dbReference type="GO" id="GO:0004386">
    <property type="term" value="F:helicase activity"/>
    <property type="evidence" value="ECO:0007669"/>
    <property type="project" value="UniProtKB-KW"/>
</dbReference>
<dbReference type="KEGG" id="step:IC006_0317"/>
<keyword evidence="3" id="KW-0347">Helicase</keyword>
<dbReference type="EMBL" id="AP018929">
    <property type="protein sequence ID" value="BBG23033.1"/>
    <property type="molecule type" value="Genomic_DNA"/>
</dbReference>